<evidence type="ECO:0000256" key="1">
    <source>
        <dbReference type="SAM" id="Phobius"/>
    </source>
</evidence>
<organism evidence="2 3">
    <name type="scientific">Actinopolymorpha cephalotaxi</name>
    <dbReference type="NCBI Taxonomy" id="504797"/>
    <lineage>
        <taxon>Bacteria</taxon>
        <taxon>Bacillati</taxon>
        <taxon>Actinomycetota</taxon>
        <taxon>Actinomycetes</taxon>
        <taxon>Propionibacteriales</taxon>
        <taxon>Actinopolymorphaceae</taxon>
        <taxon>Actinopolymorpha</taxon>
    </lineage>
</organism>
<feature type="transmembrane region" description="Helical" evidence="1">
    <location>
        <begin position="54"/>
        <end position="73"/>
    </location>
</feature>
<name>A0A1I2SLW5_9ACTN</name>
<dbReference type="Proteomes" id="UP000199052">
    <property type="component" value="Unassembled WGS sequence"/>
</dbReference>
<sequence length="362" mass="39965">MAHRRSKSSRRLACVALVATFFTGITPLIAAAAGGSTPDAIYSPPSIGTPWGPVKLSLIVGAFGVVCIFLAILGGGIKWKHGGIERIGSLRRQIVLGLFGIVLVVLSLLMNRWYMFHVVEVEAQWDSPEGYACAGPLNYTINLTTNGPGQVKYRITLNNREHVTLTKRVTHAGTTSFDDDHFSEQFLKGIREYDPSYPTVGLNMGVSTLDPNEVVSPVVNLPPGCDPKHQIEVFFSDLSETVKEYGRTSSAVTHDFYDYPLDYYGHQPPFETEDDFVCYIKRCGRPPLKTNPTRSNCHYQPAKVRSITSINNKVVTLEAGVDWAAGKKAGVTIVDYVLERAQSGQPFRIISVRQPRKSEKCQ</sequence>
<keyword evidence="1" id="KW-1133">Transmembrane helix</keyword>
<dbReference type="AlphaFoldDB" id="A0A1I2SLW5"/>
<dbReference type="EMBL" id="FOOI01000006">
    <property type="protein sequence ID" value="SFG53768.1"/>
    <property type="molecule type" value="Genomic_DNA"/>
</dbReference>
<gene>
    <name evidence="2" type="ORF">SAMN05421678_106276</name>
</gene>
<proteinExistence type="predicted"/>
<protein>
    <submittedName>
        <fullName evidence="2">Uncharacterized protein</fullName>
    </submittedName>
</protein>
<evidence type="ECO:0000313" key="3">
    <source>
        <dbReference type="Proteomes" id="UP000199052"/>
    </source>
</evidence>
<feature type="transmembrane region" description="Helical" evidence="1">
    <location>
        <begin position="94"/>
        <end position="114"/>
    </location>
</feature>
<keyword evidence="1" id="KW-0812">Transmembrane</keyword>
<evidence type="ECO:0000313" key="2">
    <source>
        <dbReference type="EMBL" id="SFG53768.1"/>
    </source>
</evidence>
<accession>A0A1I2SLW5</accession>
<reference evidence="2 3" key="1">
    <citation type="submission" date="2016-10" db="EMBL/GenBank/DDBJ databases">
        <authorList>
            <person name="de Groot N.N."/>
        </authorList>
    </citation>
    <scope>NUCLEOTIDE SEQUENCE [LARGE SCALE GENOMIC DNA]</scope>
    <source>
        <strain evidence="2 3">CPCC 202808</strain>
    </source>
</reference>
<keyword evidence="1" id="KW-0472">Membrane</keyword>